<dbReference type="Proteomes" id="UP001302274">
    <property type="component" value="Unassembled WGS sequence"/>
</dbReference>
<dbReference type="Gene3D" id="3.30.530.20">
    <property type="match status" value="1"/>
</dbReference>
<keyword evidence="2" id="KW-1185">Reference proteome</keyword>
<accession>A0ABU5VY38</accession>
<evidence type="ECO:0008006" key="3">
    <source>
        <dbReference type="Google" id="ProtNLM"/>
    </source>
</evidence>
<evidence type="ECO:0000313" key="1">
    <source>
        <dbReference type="EMBL" id="MEA9357867.1"/>
    </source>
</evidence>
<dbReference type="SUPFAM" id="SSF55961">
    <property type="entry name" value="Bet v1-like"/>
    <property type="match status" value="1"/>
</dbReference>
<name>A0ABU5VY38_9BACT</name>
<sequence>MKTYFFTILVTLFSTTYVWAQNLETELSPADLKAITAHEFVLKTRELPGSVWPEITYYAIVGVSPLEAAGVFAAYDAQKDYVPNVIKSTPVKHLTATEVLTDYELHMPFPISNAHYIHGAKLFKHKNDYEVQWYMLESSSAEDVKGSVYFQFYEGKTLMRYRSYVKPKSVLGSLVKSRMLKDVLLSITAIRNFMEKSKRENPVFVSKYSEFIIRALNGEFVYQTIIDKK</sequence>
<proteinExistence type="predicted"/>
<protein>
    <recommendedName>
        <fullName evidence="3">Coenzyme Q-binding protein COQ10 START domain-containing protein</fullName>
    </recommendedName>
</protein>
<evidence type="ECO:0000313" key="2">
    <source>
        <dbReference type="Proteomes" id="UP001302274"/>
    </source>
</evidence>
<organism evidence="1 2">
    <name type="scientific">Bacteriovorax antarcticus</name>
    <dbReference type="NCBI Taxonomy" id="3088717"/>
    <lineage>
        <taxon>Bacteria</taxon>
        <taxon>Pseudomonadati</taxon>
        <taxon>Bdellovibrionota</taxon>
        <taxon>Bacteriovoracia</taxon>
        <taxon>Bacteriovoracales</taxon>
        <taxon>Bacteriovoracaceae</taxon>
        <taxon>Bacteriovorax</taxon>
    </lineage>
</organism>
<reference evidence="1 2" key="1">
    <citation type="submission" date="2023-11" db="EMBL/GenBank/DDBJ databases">
        <title>A Novel Polar Bacteriovorax (B. antarcticus) Isolated from the Biocrust in Antarctica.</title>
        <authorList>
            <person name="Mun W."/>
            <person name="Choi S.Y."/>
            <person name="Mitchell R.J."/>
        </authorList>
    </citation>
    <scope>NUCLEOTIDE SEQUENCE [LARGE SCALE GENOMIC DNA]</scope>
    <source>
        <strain evidence="1 2">PP10</strain>
    </source>
</reference>
<dbReference type="InterPro" id="IPR023393">
    <property type="entry name" value="START-like_dom_sf"/>
</dbReference>
<dbReference type="RefSeq" id="WP_323578047.1">
    <property type="nucleotide sequence ID" value="NZ_JAYGJQ010000002.1"/>
</dbReference>
<gene>
    <name evidence="1" type="ORF">SHI21_16675</name>
</gene>
<comment type="caution">
    <text evidence="1">The sequence shown here is derived from an EMBL/GenBank/DDBJ whole genome shotgun (WGS) entry which is preliminary data.</text>
</comment>
<dbReference type="EMBL" id="JAYGJQ010000002">
    <property type="protein sequence ID" value="MEA9357867.1"/>
    <property type="molecule type" value="Genomic_DNA"/>
</dbReference>